<feature type="transmembrane region" description="Helical" evidence="8">
    <location>
        <begin position="72"/>
        <end position="93"/>
    </location>
</feature>
<dbReference type="OrthoDB" id="534912at2759"/>
<evidence type="ECO:0000313" key="11">
    <source>
        <dbReference type="Proteomes" id="UP000664132"/>
    </source>
</evidence>
<dbReference type="PANTHER" id="PTHR43029">
    <property type="entry name" value="AMMONIUM TRANSPORTER MEP2"/>
    <property type="match status" value="1"/>
</dbReference>
<evidence type="ECO:0000256" key="1">
    <source>
        <dbReference type="ARBA" id="ARBA00004141"/>
    </source>
</evidence>
<feature type="transmembrane region" description="Helical" evidence="8">
    <location>
        <begin position="39"/>
        <end position="60"/>
    </location>
</feature>
<dbReference type="InterPro" id="IPR001905">
    <property type="entry name" value="Ammonium_transpt"/>
</dbReference>
<organism evidence="10 11">
    <name type="scientific">Cadophora malorum</name>
    <dbReference type="NCBI Taxonomy" id="108018"/>
    <lineage>
        <taxon>Eukaryota</taxon>
        <taxon>Fungi</taxon>
        <taxon>Dikarya</taxon>
        <taxon>Ascomycota</taxon>
        <taxon>Pezizomycotina</taxon>
        <taxon>Leotiomycetes</taxon>
        <taxon>Helotiales</taxon>
        <taxon>Ploettnerulaceae</taxon>
        <taxon>Cadophora</taxon>
    </lineage>
</organism>
<dbReference type="EMBL" id="JAFJYH010000005">
    <property type="protein sequence ID" value="KAG4426059.1"/>
    <property type="molecule type" value="Genomic_DNA"/>
</dbReference>
<keyword evidence="6 8" id="KW-0472">Membrane</keyword>
<evidence type="ECO:0000256" key="3">
    <source>
        <dbReference type="ARBA" id="ARBA00022448"/>
    </source>
</evidence>
<proteinExistence type="inferred from homology"/>
<dbReference type="InterPro" id="IPR024041">
    <property type="entry name" value="NH4_transpt_AmtB-like_dom"/>
</dbReference>
<reference evidence="10" key="1">
    <citation type="submission" date="2021-02" db="EMBL/GenBank/DDBJ databases">
        <title>Genome sequence Cadophora malorum strain M34.</title>
        <authorList>
            <person name="Stefanovic E."/>
            <person name="Vu D."/>
            <person name="Scully C."/>
            <person name="Dijksterhuis J."/>
            <person name="Roader J."/>
            <person name="Houbraken J."/>
        </authorList>
    </citation>
    <scope>NUCLEOTIDE SEQUENCE</scope>
    <source>
        <strain evidence="10">M34</strain>
    </source>
</reference>
<protein>
    <recommendedName>
        <fullName evidence="9">Ammonium transporter AmtB-like domain-containing protein</fullName>
    </recommendedName>
</protein>
<gene>
    <name evidence="10" type="ORF">IFR04_000766</name>
</gene>
<evidence type="ECO:0000256" key="2">
    <source>
        <dbReference type="ARBA" id="ARBA00005887"/>
    </source>
</evidence>
<feature type="domain" description="Ammonium transporter AmtB-like" evidence="9">
    <location>
        <begin position="40"/>
        <end position="209"/>
    </location>
</feature>
<comment type="subcellular location">
    <subcellularLocation>
        <location evidence="1">Membrane</location>
        <topology evidence="1">Multi-pass membrane protein</topology>
    </subcellularLocation>
</comment>
<keyword evidence="11" id="KW-1185">Reference proteome</keyword>
<evidence type="ECO:0000256" key="8">
    <source>
        <dbReference type="SAM" id="Phobius"/>
    </source>
</evidence>
<accession>A0A8H7WJK1</accession>
<dbReference type="PANTHER" id="PTHR43029:SF10">
    <property type="entry name" value="AMMONIUM TRANSPORTER MEP2"/>
    <property type="match status" value="1"/>
</dbReference>
<dbReference type="Gene3D" id="1.10.3430.10">
    <property type="entry name" value="Ammonium transporter AmtB like domains"/>
    <property type="match status" value="1"/>
</dbReference>
<dbReference type="GO" id="GO:0005886">
    <property type="term" value="C:plasma membrane"/>
    <property type="evidence" value="ECO:0007669"/>
    <property type="project" value="TreeGrafter"/>
</dbReference>
<comment type="similarity">
    <text evidence="2">Belongs to the ammonia transporter channel (TC 1.A.11.2) family.</text>
</comment>
<comment type="caution">
    <text evidence="10">The sequence shown here is derived from an EMBL/GenBank/DDBJ whole genome shotgun (WGS) entry which is preliminary data.</text>
</comment>
<sequence length="213" mass="23147">MSQTYRFDVVTAFSASSLNISAEDFKAGNPNEFYSSGDLAWVMVSSGLILLMVPGLGLFYSGISERCSAISMMWLSMMTIALIGIQFLLGYTITFSGSNRIWGGADSVVFHSDLTIPWGTKPGTKIPQLSYAFYQGMFACFTAAVVSGAAIRKGRPLHFLVFILWSTFVYDPIARSSWNPVGWSNYWKGETSGVFDFAGGTVVHIVSATTSAV</sequence>
<keyword evidence="4 8" id="KW-0812">Transmembrane</keyword>
<dbReference type="Pfam" id="PF00909">
    <property type="entry name" value="Ammonium_transp"/>
    <property type="match status" value="1"/>
</dbReference>
<dbReference type="Proteomes" id="UP000664132">
    <property type="component" value="Unassembled WGS sequence"/>
</dbReference>
<evidence type="ECO:0000313" key="10">
    <source>
        <dbReference type="EMBL" id="KAG4426059.1"/>
    </source>
</evidence>
<keyword evidence="3" id="KW-0813">Transport</keyword>
<feature type="transmembrane region" description="Helical" evidence="8">
    <location>
        <begin position="157"/>
        <end position="174"/>
    </location>
</feature>
<evidence type="ECO:0000256" key="7">
    <source>
        <dbReference type="ARBA" id="ARBA00023177"/>
    </source>
</evidence>
<dbReference type="GO" id="GO:0008519">
    <property type="term" value="F:ammonium channel activity"/>
    <property type="evidence" value="ECO:0007669"/>
    <property type="project" value="InterPro"/>
</dbReference>
<feature type="transmembrane region" description="Helical" evidence="8">
    <location>
        <begin position="131"/>
        <end position="150"/>
    </location>
</feature>
<name>A0A8H7WJK1_9HELO</name>
<dbReference type="AlphaFoldDB" id="A0A8H7WJK1"/>
<evidence type="ECO:0000256" key="5">
    <source>
        <dbReference type="ARBA" id="ARBA00022989"/>
    </source>
</evidence>
<keyword evidence="5 8" id="KW-1133">Transmembrane helix</keyword>
<dbReference type="SUPFAM" id="SSF111352">
    <property type="entry name" value="Ammonium transporter"/>
    <property type="match status" value="1"/>
</dbReference>
<evidence type="ECO:0000256" key="6">
    <source>
        <dbReference type="ARBA" id="ARBA00023136"/>
    </source>
</evidence>
<keyword evidence="7" id="KW-0924">Ammonia transport</keyword>
<evidence type="ECO:0000256" key="4">
    <source>
        <dbReference type="ARBA" id="ARBA00022692"/>
    </source>
</evidence>
<evidence type="ECO:0000259" key="9">
    <source>
        <dbReference type="Pfam" id="PF00909"/>
    </source>
</evidence>
<dbReference type="InterPro" id="IPR029020">
    <property type="entry name" value="Ammonium/urea_transptr"/>
</dbReference>